<reference evidence="8 9" key="1">
    <citation type="journal article" date="2022" name="Syst. Appl. Microbiol.">
        <title>Rhodopirellula aestuarii sp. nov., a novel member of the genus Rhodopirellula isolated from brackish sediments collected in the Tagus River estuary, Portugal.</title>
        <authorList>
            <person name="Vitorino I.R."/>
            <person name="Klimek D."/>
            <person name="Calusinska M."/>
            <person name="Lobo-da-Cunha A."/>
            <person name="Vasconcelos V."/>
            <person name="Lage O.M."/>
        </authorList>
    </citation>
    <scope>NUCLEOTIDE SEQUENCE [LARGE SCALE GENOMIC DNA]</scope>
    <source>
        <strain evidence="8 9">ICT_H3.1</strain>
    </source>
</reference>
<organism evidence="8 9">
    <name type="scientific">Aporhodopirellula aestuarii</name>
    <dbReference type="NCBI Taxonomy" id="2950107"/>
    <lineage>
        <taxon>Bacteria</taxon>
        <taxon>Pseudomonadati</taxon>
        <taxon>Planctomycetota</taxon>
        <taxon>Planctomycetia</taxon>
        <taxon>Pirellulales</taxon>
        <taxon>Pirellulaceae</taxon>
        <taxon>Aporhodopirellula</taxon>
    </lineage>
</organism>
<feature type="domain" description="Insecticide toxin TcdB middle/N-terminal" evidence="6">
    <location>
        <begin position="644"/>
        <end position="798"/>
    </location>
</feature>
<name>A0ABT0UD90_9BACT</name>
<dbReference type="InterPro" id="IPR028994">
    <property type="entry name" value="Integrin_alpha_N"/>
</dbReference>
<dbReference type="PANTHER" id="PTHR32305">
    <property type="match status" value="1"/>
</dbReference>
<keyword evidence="2" id="KW-0964">Secreted</keyword>
<dbReference type="InterPro" id="IPR003284">
    <property type="entry name" value="Sal_SpvB"/>
</dbReference>
<evidence type="ECO:0000259" key="7">
    <source>
        <dbReference type="Pfam" id="PF25023"/>
    </source>
</evidence>
<protein>
    <submittedName>
        <fullName evidence="8">FG-GAP-like repeat-containing protein</fullName>
    </submittedName>
</protein>
<dbReference type="Gene3D" id="2.130.10.130">
    <property type="entry name" value="Integrin alpha, N-terminal"/>
    <property type="match status" value="1"/>
</dbReference>
<evidence type="ECO:0000313" key="9">
    <source>
        <dbReference type="Proteomes" id="UP001202961"/>
    </source>
</evidence>
<keyword evidence="9" id="KW-1185">Reference proteome</keyword>
<sequence>MISLPSGAGSIEGLGESFEPQLNTGTAAYSIPIQVQPGVAGHEPSLSLRYDSGGGNGILGIGWSLSIPMIVRQTDKGIPVYSADGPDTFLFQGEELVPLSDGTFRCENEELFIRLRVIDKEEKPVAIDSPAAVAWEATERNGKRMVFGLSIAARVVNPHAVGNDFHTAYCWKLQKYIDTNGNTIEYDYQRLDDSPGTLYPNRITFAKFGDRKHEIAFEYSPPSGQPASRSDVLGDFRPGFETRIARRLIAIRILTDGKQVREYRLGYEPDPIIDAQDNGDISVGVSLLHKVTQYDRAGLNFLPPTRFTYTQFHVSAKGLARTDEHLGIQRTKDDTEASLPRFQVIEPGGMARGWGLGLTEVCDINADGLPEFISTGVDKQFTYLNTGKNRLTAEIRSSEFPGLSLISPTVLLCDLDGNGLVDLVKRDASRILWFRNTNGFQHVTPLTPEASIKWGAQEVFSDELNNPPFQSFVRPNTRVVDINFDKRPDVMITVPEGANFFINTPNGWKEKLARHDNGLLPDDWNHAEGRFDQINPKARRCELADMNGDRLLDWVSISRRDGTMIRVEYWTNAGGGRWEERQTLTLPNGELPQLPDVASVEQVRLIDVNNDGLSDLVIPGRESVTFWINVSGNQWSQPVNRDSPPNHAGNTVVRALDFNGNGTTDLLWDNSRNLDNIIDRNGDSVVDIRDAFVYFDFVGDTKPNLLRVIDNGIGCRTMIEYKSSTEDYVAALEAGFPWSSKLPFPVHVVKRVTTNIGLDLNKDGQSDEYISDFTYRDGYFDAYEKEFRGFAFVQKNDRGDEYDPATGKTGTGTGRVSGPSLVTRYRFHTGAPDGEDNDEYAEAASESSVATDEGTGTGQPLNATFVDAGGNEEEALKGKIIFNERIDPAALNAPDADNASFHASAYRAAKFRPSQPEGQRCTPDKYVYSRVRNNWKVRRLYRPGPVSNPPGRFEGVTAKVKKSVSFPFEARTETDLIEANELLRKQIPEALVPELFGYKVEFPFRAPLTTRINRNYDNYGNIVRESNFGVVQKELDDERILITVFAHEGDSLSKWLIDRPAVQRVVDENRAFVSETRYFYDGGELQGLPLHHLGSRGLVKRIDKVVTKDPAILLPLGKHDSVKIAHPGDPRRDAGATVTHSRTAHDRFGNKIVELDPLGDPGDVTLLPAVAPISATVKSEGGGHARVFNYDKLRHTYPVEERIVLGEDKPDLVVSADWNHGFGMINSFNNFNKHNQVFKYDSFARLVKIIKPGDTVDRPTVRFVYQPADSIRNEVYVYDEAGNLFGGRPQVVPGPVANSVETRHRENMSADPGYTTFDSIVYTSGTGQAIMRLEEGESENHWIVNNATVFDLRGNGAAVYQPYCRPNRDFHLPGEGCVTVVEGEACQVDDQLRTEKKHDPLGRELIVSNPPEKLGGKRTLRLTELFPLEERIYDEEDLNSAGKHTGTPTTRILDGLNRLRQVHEVVRLNDDGTPADQLSTWITRYEYNLQDNLVSITDSQNNVRWSRYDGLGRKIFTNDLNRGATSYEYDDASNVIQSVDAKMQRITYTHDGVNRRLTEDYHDEGRPFSFNRRYDSGKPIADDNKPDVLYIYDTPTNVDDNLQTRNTKGLLTHVIDLSGESYFSYDERKRIAFTVKKIRDPRTDKLVSYKSEQQYDAMGRRLKLRYPDGDETLFAFNSRSLLKSITAKDGPAIVSDLEYTPSGRVRSCSYGNGVRSSYTYDPRLRLSSLQARKLNEPHLLDYRYRFDAVSNIVQIEDQRQKEVIQNGDQRRNTQRFAYDNLYRLGSVGYSFVLPNLPAIPPEIDYRYDRIGNLVLKTANFDKPLNGQTATNIGKLTYGGDGGVSERIGAQIPAPGPHALNKAESAGVFAYDRNGNLQNAPGIECDWDFNDRLVAIKREGLRATYIYDYEGRRIVKTIVQTDGPGNLMAAVDFYVDATFEIRRDAEPIKYVLNGSSKIVRKSGALDAGSDVFFHQDHLGSTTALSDANGKLVQEISYFPFGHVRNSFMNAGTAGPARYGFIQKEHDVESGLDYFESRFLASHLGRFVSVDPLVSDLPNDALLRPQTLNPYSYSVNRPISYRDSNGEWIETAWDVMSLGMSIREFGVDPGVLTGIAVVADTAAVVLPGIPGGAGAAVKSVRLAEDAADLAKASDMVTLYRAVDNVELKSIEKLHKYAHSPSGNPKYFTFTSDEAAAYGKAAYYGFGDSAYTITKSQIRKSEIDASWFGKPDLNRFIEGGVSQIAIPPSKNLDALSVPQILNKSPIENLHN</sequence>
<evidence type="ECO:0000256" key="4">
    <source>
        <dbReference type="ARBA" id="ARBA00023026"/>
    </source>
</evidence>
<dbReference type="PANTHER" id="PTHR32305:SF15">
    <property type="entry name" value="PROTEIN RHSA-RELATED"/>
    <property type="match status" value="1"/>
</dbReference>
<comment type="subcellular location">
    <subcellularLocation>
        <location evidence="1">Secreted</location>
    </subcellularLocation>
</comment>
<dbReference type="Gene3D" id="2.180.10.10">
    <property type="entry name" value="RHS repeat-associated core"/>
    <property type="match status" value="1"/>
</dbReference>
<dbReference type="Pfam" id="PF12256">
    <property type="entry name" value="TcdB_toxin_midN"/>
    <property type="match status" value="1"/>
</dbReference>
<feature type="compositionally biased region" description="Low complexity" evidence="5">
    <location>
        <begin position="842"/>
        <end position="853"/>
    </location>
</feature>
<feature type="domain" description="Teneurin-like YD-shell" evidence="7">
    <location>
        <begin position="1770"/>
        <end position="2077"/>
    </location>
</feature>
<evidence type="ECO:0000256" key="3">
    <source>
        <dbReference type="ARBA" id="ARBA00022737"/>
    </source>
</evidence>
<evidence type="ECO:0000259" key="6">
    <source>
        <dbReference type="Pfam" id="PF12256"/>
    </source>
</evidence>
<dbReference type="SUPFAM" id="SSF69318">
    <property type="entry name" value="Integrin alpha N-terminal domain"/>
    <property type="match status" value="1"/>
</dbReference>
<dbReference type="RefSeq" id="WP_250932757.1">
    <property type="nucleotide sequence ID" value="NZ_JAMQBK010000096.1"/>
</dbReference>
<keyword evidence="3" id="KW-0677">Repeat</keyword>
<dbReference type="EMBL" id="JAMQBK010000096">
    <property type="protein sequence ID" value="MCM2374709.1"/>
    <property type="molecule type" value="Genomic_DNA"/>
</dbReference>
<accession>A0ABT0UD90</accession>
<dbReference type="InterPro" id="IPR056823">
    <property type="entry name" value="TEN-like_YD-shell"/>
</dbReference>
<evidence type="ECO:0000256" key="5">
    <source>
        <dbReference type="SAM" id="MobiDB-lite"/>
    </source>
</evidence>
<evidence type="ECO:0000256" key="2">
    <source>
        <dbReference type="ARBA" id="ARBA00022525"/>
    </source>
</evidence>
<dbReference type="InterPro" id="IPR006530">
    <property type="entry name" value="YD"/>
</dbReference>
<keyword evidence="4" id="KW-0843">Virulence</keyword>
<dbReference type="InterPro" id="IPR022045">
    <property type="entry name" value="TcdB_toxin_mid/N"/>
</dbReference>
<dbReference type="NCBIfam" id="TIGR03696">
    <property type="entry name" value="Rhs_assc_core"/>
    <property type="match status" value="1"/>
</dbReference>
<evidence type="ECO:0000313" key="8">
    <source>
        <dbReference type="EMBL" id="MCM2374709.1"/>
    </source>
</evidence>
<dbReference type="Proteomes" id="UP001202961">
    <property type="component" value="Unassembled WGS sequence"/>
</dbReference>
<dbReference type="Pfam" id="PF03534">
    <property type="entry name" value="SpvB"/>
    <property type="match status" value="1"/>
</dbReference>
<dbReference type="Pfam" id="PF25023">
    <property type="entry name" value="TEN_YD-shell"/>
    <property type="match status" value="1"/>
</dbReference>
<dbReference type="NCBIfam" id="TIGR01643">
    <property type="entry name" value="YD_repeat_2x"/>
    <property type="match status" value="2"/>
</dbReference>
<gene>
    <name evidence="8" type="ORF">NB063_29145</name>
</gene>
<feature type="region of interest" description="Disordered" evidence="5">
    <location>
        <begin position="829"/>
        <end position="858"/>
    </location>
</feature>
<proteinExistence type="predicted"/>
<comment type="caution">
    <text evidence="8">The sequence shown here is derived from an EMBL/GenBank/DDBJ whole genome shotgun (WGS) entry which is preliminary data.</text>
</comment>
<dbReference type="InterPro" id="IPR022385">
    <property type="entry name" value="Rhs_assc_core"/>
</dbReference>
<evidence type="ECO:0000256" key="1">
    <source>
        <dbReference type="ARBA" id="ARBA00004613"/>
    </source>
</evidence>
<dbReference type="InterPro" id="IPR050708">
    <property type="entry name" value="T6SS_VgrG/RHS"/>
</dbReference>